<dbReference type="EMBL" id="ABSV01000434">
    <property type="protein sequence ID" value="EDZ73149.1"/>
    <property type="molecule type" value="Genomic_DNA"/>
</dbReference>
<accession>B5VFZ6</accession>
<evidence type="ECO:0000313" key="3">
    <source>
        <dbReference type="Proteomes" id="UP000008988"/>
    </source>
</evidence>
<comment type="caution">
    <text evidence="2">The sequence shown here is derived from an EMBL/GenBank/DDBJ whole genome shotgun (WGS) entry which is preliminary data.</text>
</comment>
<organism evidence="2 3">
    <name type="scientific">Saccharomyces cerevisiae (strain AWRI1631)</name>
    <name type="common">Baker's yeast</name>
    <dbReference type="NCBI Taxonomy" id="545124"/>
    <lineage>
        <taxon>Eukaryota</taxon>
        <taxon>Fungi</taxon>
        <taxon>Dikarya</taxon>
        <taxon>Ascomycota</taxon>
        <taxon>Saccharomycotina</taxon>
        <taxon>Saccharomycetes</taxon>
        <taxon>Saccharomycetales</taxon>
        <taxon>Saccharomycetaceae</taxon>
        <taxon>Saccharomyces</taxon>
    </lineage>
</organism>
<reference evidence="2 3" key="1">
    <citation type="journal article" date="2008" name="FEMS Yeast Res.">
        <title>Comparative genome analysis of a Saccharomyces cerevisiae wine strain.</title>
        <authorList>
            <person name="Borneman A.R."/>
            <person name="Forgan A.H."/>
            <person name="Pretorius I.S."/>
            <person name="Chambers P.J."/>
        </authorList>
    </citation>
    <scope>NUCLEOTIDE SEQUENCE [LARGE SCALE GENOMIC DNA]</scope>
    <source>
        <strain evidence="2 3">AWRI1631</strain>
    </source>
</reference>
<feature type="region of interest" description="Disordered" evidence="1">
    <location>
        <begin position="1"/>
        <end position="26"/>
    </location>
</feature>
<dbReference type="Proteomes" id="UP000008988">
    <property type="component" value="Unassembled WGS sequence"/>
</dbReference>
<gene>
    <name evidence="2" type="ORF">AWRI1631_43180</name>
</gene>
<evidence type="ECO:0000313" key="2">
    <source>
        <dbReference type="EMBL" id="EDZ73149.1"/>
    </source>
</evidence>
<evidence type="ECO:0000256" key="1">
    <source>
        <dbReference type="SAM" id="MobiDB-lite"/>
    </source>
</evidence>
<protein>
    <submittedName>
        <fullName evidence="2">Uncharacterized protein</fullName>
    </submittedName>
</protein>
<name>B5VFZ6_YEAS6</name>
<dbReference type="AlphaFoldDB" id="B5VFZ6"/>
<proteinExistence type="predicted"/>
<sequence length="51" mass="5154">MSSLSSAISSSSSPSFLSGKYSSSSLSLSTTLPFFRLAVNVVSESSSSLSA</sequence>